<comment type="caution">
    <text evidence="8">The sequence shown here is derived from an EMBL/GenBank/DDBJ whole genome shotgun (WGS) entry which is preliminary data.</text>
</comment>
<dbReference type="Proteomes" id="UP001460270">
    <property type="component" value="Unassembled WGS sequence"/>
</dbReference>
<evidence type="ECO:0000313" key="9">
    <source>
        <dbReference type="Proteomes" id="UP001460270"/>
    </source>
</evidence>
<evidence type="ECO:0000313" key="8">
    <source>
        <dbReference type="EMBL" id="KAK7901535.1"/>
    </source>
</evidence>
<dbReference type="GO" id="GO:0003964">
    <property type="term" value="F:RNA-directed DNA polymerase activity"/>
    <property type="evidence" value="ECO:0007669"/>
    <property type="project" value="UniProtKB-KW"/>
</dbReference>
<accession>A0AAW0NIH1</accession>
<dbReference type="PANTHER" id="PTHR37984">
    <property type="entry name" value="PROTEIN CBG26694"/>
    <property type="match status" value="1"/>
</dbReference>
<dbReference type="PANTHER" id="PTHR37984:SF13">
    <property type="entry name" value="RIBONUCLEASE H"/>
    <property type="match status" value="1"/>
</dbReference>
<keyword evidence="9" id="KW-1185">Reference proteome</keyword>
<keyword evidence="2" id="KW-0548">Nucleotidyltransferase</keyword>
<dbReference type="AlphaFoldDB" id="A0AAW0NIH1"/>
<dbReference type="GO" id="GO:0004519">
    <property type="term" value="F:endonuclease activity"/>
    <property type="evidence" value="ECO:0007669"/>
    <property type="project" value="UniProtKB-KW"/>
</dbReference>
<keyword evidence="6" id="KW-0695">RNA-directed DNA polymerase</keyword>
<feature type="domain" description="Reverse transcriptase RNase H-like" evidence="7">
    <location>
        <begin position="2"/>
        <end position="86"/>
    </location>
</feature>
<keyword evidence="3" id="KW-0540">Nuclease</keyword>
<evidence type="ECO:0000256" key="3">
    <source>
        <dbReference type="ARBA" id="ARBA00022722"/>
    </source>
</evidence>
<evidence type="ECO:0000256" key="2">
    <source>
        <dbReference type="ARBA" id="ARBA00022695"/>
    </source>
</evidence>
<sequence length="265" mass="30075">MEDGSERPIGFVSRTLQPAETRYSQLDKEGLAVIFGVEKFHKYLYGRNFTIYTDHKPLIFLFNEKKPIPQMGSPRVQRWAVKLSAYKYNIVYKPGKHHANADALSRLPVPVKLKERGEDRASLMMDLLDETLDGLPETDPSLKPFHQRRLELSTRDGCVLWGARVVIPTKGREKMLKLLHQTHTESDEQWPGDETQCEGSVSEICPADLETRMLEGMLWKQRRVVSHLDSDITPSLALVGFPSTAVKASVSQTPERCLSRTLCSP</sequence>
<organism evidence="8 9">
    <name type="scientific">Mugilogobius chulae</name>
    <name type="common">yellowstripe goby</name>
    <dbReference type="NCBI Taxonomy" id="88201"/>
    <lineage>
        <taxon>Eukaryota</taxon>
        <taxon>Metazoa</taxon>
        <taxon>Chordata</taxon>
        <taxon>Craniata</taxon>
        <taxon>Vertebrata</taxon>
        <taxon>Euteleostomi</taxon>
        <taxon>Actinopterygii</taxon>
        <taxon>Neopterygii</taxon>
        <taxon>Teleostei</taxon>
        <taxon>Neoteleostei</taxon>
        <taxon>Acanthomorphata</taxon>
        <taxon>Gobiaria</taxon>
        <taxon>Gobiiformes</taxon>
        <taxon>Gobioidei</taxon>
        <taxon>Gobiidae</taxon>
        <taxon>Gobionellinae</taxon>
        <taxon>Mugilogobius</taxon>
    </lineage>
</organism>
<proteinExistence type="predicted"/>
<protein>
    <recommendedName>
        <fullName evidence="7">Reverse transcriptase RNase H-like domain-containing protein</fullName>
    </recommendedName>
</protein>
<keyword evidence="4" id="KW-0255">Endonuclease</keyword>
<dbReference type="GO" id="GO:0016787">
    <property type="term" value="F:hydrolase activity"/>
    <property type="evidence" value="ECO:0007669"/>
    <property type="project" value="UniProtKB-KW"/>
</dbReference>
<dbReference type="EMBL" id="JBBPFD010000013">
    <property type="protein sequence ID" value="KAK7901535.1"/>
    <property type="molecule type" value="Genomic_DNA"/>
</dbReference>
<dbReference type="Pfam" id="PF17917">
    <property type="entry name" value="RT_RNaseH"/>
    <property type="match status" value="1"/>
</dbReference>
<dbReference type="InterPro" id="IPR041373">
    <property type="entry name" value="RT_RNaseH"/>
</dbReference>
<dbReference type="InterPro" id="IPR043502">
    <property type="entry name" value="DNA/RNA_pol_sf"/>
</dbReference>
<evidence type="ECO:0000256" key="5">
    <source>
        <dbReference type="ARBA" id="ARBA00022801"/>
    </source>
</evidence>
<name>A0AAW0NIH1_9GOBI</name>
<dbReference type="InterPro" id="IPR050951">
    <property type="entry name" value="Retrovirus_Pol_polyprotein"/>
</dbReference>
<keyword evidence="5" id="KW-0378">Hydrolase</keyword>
<evidence type="ECO:0000256" key="4">
    <source>
        <dbReference type="ARBA" id="ARBA00022759"/>
    </source>
</evidence>
<evidence type="ECO:0000259" key="7">
    <source>
        <dbReference type="Pfam" id="PF17917"/>
    </source>
</evidence>
<dbReference type="CDD" id="cd09274">
    <property type="entry name" value="RNase_HI_RT_Ty3"/>
    <property type="match status" value="1"/>
</dbReference>
<evidence type="ECO:0000256" key="6">
    <source>
        <dbReference type="ARBA" id="ARBA00022918"/>
    </source>
</evidence>
<gene>
    <name evidence="8" type="ORF">WMY93_018304</name>
</gene>
<evidence type="ECO:0000256" key="1">
    <source>
        <dbReference type="ARBA" id="ARBA00022679"/>
    </source>
</evidence>
<dbReference type="SUPFAM" id="SSF56672">
    <property type="entry name" value="DNA/RNA polymerases"/>
    <property type="match status" value="1"/>
</dbReference>
<keyword evidence="1" id="KW-0808">Transferase</keyword>
<reference evidence="9" key="1">
    <citation type="submission" date="2024-04" db="EMBL/GenBank/DDBJ databases">
        <title>Salinicola lusitanus LLJ914,a marine bacterium isolated from the Okinawa Trough.</title>
        <authorList>
            <person name="Li J."/>
        </authorList>
    </citation>
    <scope>NUCLEOTIDE SEQUENCE [LARGE SCALE GENOMIC DNA]</scope>
</reference>